<reference evidence="8" key="1">
    <citation type="submission" date="2017-01" db="EMBL/GenBank/DDBJ databases">
        <title>Comparative genomics of anhydrobiosis in the tardigrade Hypsibius dujardini.</title>
        <authorList>
            <person name="Yoshida Y."/>
            <person name="Koutsovoulos G."/>
            <person name="Laetsch D."/>
            <person name="Stevens L."/>
            <person name="Kumar S."/>
            <person name="Horikawa D."/>
            <person name="Ishino K."/>
            <person name="Komine S."/>
            <person name="Tomita M."/>
            <person name="Blaxter M."/>
            <person name="Arakawa K."/>
        </authorList>
    </citation>
    <scope>NUCLEOTIDE SEQUENCE [LARGE SCALE GENOMIC DNA]</scope>
    <source>
        <strain evidence="8">Z151</strain>
    </source>
</reference>
<feature type="chain" id="PRO_5040900095" description="Receptor ligand binding region domain-containing protein" evidence="5">
    <location>
        <begin position="22"/>
        <end position="465"/>
    </location>
</feature>
<feature type="signal peptide" evidence="5">
    <location>
        <begin position="1"/>
        <end position="21"/>
    </location>
</feature>
<organism evidence="7 8">
    <name type="scientific">Hypsibius exemplaris</name>
    <name type="common">Freshwater tardigrade</name>
    <dbReference type="NCBI Taxonomy" id="2072580"/>
    <lineage>
        <taxon>Eukaryota</taxon>
        <taxon>Metazoa</taxon>
        <taxon>Ecdysozoa</taxon>
        <taxon>Tardigrada</taxon>
        <taxon>Eutardigrada</taxon>
        <taxon>Parachela</taxon>
        <taxon>Hypsibioidea</taxon>
        <taxon>Hypsibiidae</taxon>
        <taxon>Hypsibius</taxon>
    </lineage>
</organism>
<dbReference type="GO" id="GO:0016020">
    <property type="term" value="C:membrane"/>
    <property type="evidence" value="ECO:0007669"/>
    <property type="project" value="UniProtKB-SubCell"/>
</dbReference>
<proteinExistence type="predicted"/>
<keyword evidence="5" id="KW-0732">Signal</keyword>
<dbReference type="SUPFAM" id="SSF53822">
    <property type="entry name" value="Periplasmic binding protein-like I"/>
    <property type="match status" value="1"/>
</dbReference>
<dbReference type="EMBL" id="MTYJ01000376">
    <property type="protein sequence ID" value="OWA54161.1"/>
    <property type="molecule type" value="Genomic_DNA"/>
</dbReference>
<evidence type="ECO:0000313" key="8">
    <source>
        <dbReference type="Proteomes" id="UP000192578"/>
    </source>
</evidence>
<evidence type="ECO:0000259" key="6">
    <source>
        <dbReference type="Pfam" id="PF01094"/>
    </source>
</evidence>
<evidence type="ECO:0000313" key="7">
    <source>
        <dbReference type="EMBL" id="OWA54161.1"/>
    </source>
</evidence>
<dbReference type="Pfam" id="PF01094">
    <property type="entry name" value="ANF_receptor"/>
    <property type="match status" value="1"/>
</dbReference>
<feature type="domain" description="Receptor ligand binding region" evidence="6">
    <location>
        <begin position="163"/>
        <end position="406"/>
    </location>
</feature>
<keyword evidence="2" id="KW-0812">Transmembrane</keyword>
<dbReference type="Proteomes" id="UP000192578">
    <property type="component" value="Unassembled WGS sequence"/>
</dbReference>
<comment type="subcellular location">
    <subcellularLocation>
        <location evidence="1">Membrane</location>
    </subcellularLocation>
</comment>
<dbReference type="InterPro" id="IPR001828">
    <property type="entry name" value="ANF_lig-bd_rcpt"/>
</dbReference>
<dbReference type="AlphaFoldDB" id="A0A9X6NPE0"/>
<protein>
    <recommendedName>
        <fullName evidence="6">Receptor ligand binding region domain-containing protein</fullName>
    </recommendedName>
</protein>
<dbReference type="OrthoDB" id="6158579at2759"/>
<evidence type="ECO:0000256" key="5">
    <source>
        <dbReference type="SAM" id="SignalP"/>
    </source>
</evidence>
<evidence type="ECO:0000256" key="2">
    <source>
        <dbReference type="ARBA" id="ARBA00022692"/>
    </source>
</evidence>
<evidence type="ECO:0000256" key="3">
    <source>
        <dbReference type="ARBA" id="ARBA00022989"/>
    </source>
</evidence>
<keyword evidence="4" id="KW-0472">Membrane</keyword>
<gene>
    <name evidence="7" type="ORF">BV898_18577</name>
</gene>
<sequence length="465" mass="51298">MHDLMMFLVLALMMLCEWVQSATRLEVLVLLPKNQFLGPSDVVYTGPAYELAAESAMVKYGKNLSVSVTYLLQSPNRNYDDLPAYSVQMVSGFYYSRKPSDHAETCYAVAASPVVDQPGLQSVTEAFDWILFNVVLSNPKYPVRGNGAKSTAIATGGALVNYAIVLLEILRFYDWHRAALLVEVKPPGFSFHNDLAEIIAQTAVAAQDSFVLEKFGVDLGNQDATFEEALLAAKRKFRVIVLLVPGVPAVKILQMTPRFGMANGEFAFFNLQFGVYGRPEQFEYNRKDSALLAYQALIFISYHTPKVAQVQTLNTALKERSRTFYNYTYANGSQPLDSSAVEAAFNVVELFAAVVNETSGGPDETCSGMKLASRMANRRFDLTLGNVFINSAHLRNLELDIYSFNTTTKSLQVAGALNWQTNRLEWKGSISWPTVDGKAPPDTPLCGFSGNEGPCTTKGTVLIRL</sequence>
<keyword evidence="8" id="KW-1185">Reference proteome</keyword>
<comment type="caution">
    <text evidence="7">The sequence shown here is derived from an EMBL/GenBank/DDBJ whole genome shotgun (WGS) entry which is preliminary data.</text>
</comment>
<accession>A0A9X6NPE0</accession>
<keyword evidence="3" id="KW-1133">Transmembrane helix</keyword>
<name>A0A9X6NPE0_HYPEX</name>
<evidence type="ECO:0000256" key="4">
    <source>
        <dbReference type="ARBA" id="ARBA00023136"/>
    </source>
</evidence>
<evidence type="ECO:0000256" key="1">
    <source>
        <dbReference type="ARBA" id="ARBA00004370"/>
    </source>
</evidence>
<dbReference type="Gene3D" id="3.40.50.2300">
    <property type="match status" value="2"/>
</dbReference>
<dbReference type="InterPro" id="IPR028082">
    <property type="entry name" value="Peripla_BP_I"/>
</dbReference>